<feature type="region of interest" description="Disordered" evidence="1">
    <location>
        <begin position="1"/>
        <end position="53"/>
    </location>
</feature>
<feature type="compositionally biased region" description="Acidic residues" evidence="1">
    <location>
        <begin position="41"/>
        <end position="53"/>
    </location>
</feature>
<accession>A0A9N9KCG7</accession>
<keyword evidence="3" id="KW-1185">Reference proteome</keyword>
<feature type="non-terminal residue" evidence="2">
    <location>
        <position position="1"/>
    </location>
</feature>
<name>A0A9N9KCG7_9GLOM</name>
<dbReference type="EMBL" id="CAJVQA010052493">
    <property type="protein sequence ID" value="CAG8823070.1"/>
    <property type="molecule type" value="Genomic_DNA"/>
</dbReference>
<evidence type="ECO:0000313" key="3">
    <source>
        <dbReference type="Proteomes" id="UP000789759"/>
    </source>
</evidence>
<protein>
    <submittedName>
        <fullName evidence="2">3950_t:CDS:1</fullName>
    </submittedName>
</protein>
<evidence type="ECO:0000256" key="1">
    <source>
        <dbReference type="SAM" id="MobiDB-lite"/>
    </source>
</evidence>
<sequence>SVSRASTSPPKKRQNSQKLTDDNDLSRQSLVNDNDQRTEQVEEIISDGEDNLEDISHEETSVNDSDFLNELTTEEISHIATSSKSITETTATVLPSSSRSIDEIPTGNQLYTEASNLSAKVATSTATSLNKDRENNFEYNVLQKAFMKLRNASNEFEVAVWVAYHPKILDLANMIFSAQKAKITESDETSSNTTNLSNFMLSSSEITKHTKYRLQEECKALFLRTRNNTTQLYEELITKVCNIQKSDYRMGTLLKDMGNWFDIYRYRLNQAVSNLADEFSASHNWSGEPSMSAISDFISDDVWKQVLKLHLKSTDLPVLQNDHEMFMKLGDFVCQAVRKVLIAQTNGLDPKSAIRRCDKITLDLKIPTKLGIIKTLSVRELLS</sequence>
<proteinExistence type="predicted"/>
<feature type="non-terminal residue" evidence="2">
    <location>
        <position position="383"/>
    </location>
</feature>
<comment type="caution">
    <text evidence="2">The sequence shown here is derived from an EMBL/GenBank/DDBJ whole genome shotgun (WGS) entry which is preliminary data.</text>
</comment>
<dbReference type="OrthoDB" id="2435299at2759"/>
<gene>
    <name evidence="2" type="ORF">CPELLU_LOCUS19874</name>
</gene>
<dbReference type="Proteomes" id="UP000789759">
    <property type="component" value="Unassembled WGS sequence"/>
</dbReference>
<reference evidence="2" key="1">
    <citation type="submission" date="2021-06" db="EMBL/GenBank/DDBJ databases">
        <authorList>
            <person name="Kallberg Y."/>
            <person name="Tangrot J."/>
            <person name="Rosling A."/>
        </authorList>
    </citation>
    <scope>NUCLEOTIDE SEQUENCE</scope>
    <source>
        <strain evidence="2">FL966</strain>
    </source>
</reference>
<dbReference type="AlphaFoldDB" id="A0A9N9KCG7"/>
<evidence type="ECO:0000313" key="2">
    <source>
        <dbReference type="EMBL" id="CAG8823070.1"/>
    </source>
</evidence>
<organism evidence="2 3">
    <name type="scientific">Cetraspora pellucida</name>
    <dbReference type="NCBI Taxonomy" id="1433469"/>
    <lineage>
        <taxon>Eukaryota</taxon>
        <taxon>Fungi</taxon>
        <taxon>Fungi incertae sedis</taxon>
        <taxon>Mucoromycota</taxon>
        <taxon>Glomeromycotina</taxon>
        <taxon>Glomeromycetes</taxon>
        <taxon>Diversisporales</taxon>
        <taxon>Gigasporaceae</taxon>
        <taxon>Cetraspora</taxon>
    </lineage>
</organism>